<evidence type="ECO:0000256" key="1">
    <source>
        <dbReference type="SAM" id="MobiDB-lite"/>
    </source>
</evidence>
<proteinExistence type="predicted"/>
<keyword evidence="3" id="KW-1185">Reference proteome</keyword>
<feature type="region of interest" description="Disordered" evidence="1">
    <location>
        <begin position="120"/>
        <end position="146"/>
    </location>
</feature>
<accession>A0A6G1HCP5</accession>
<dbReference type="AlphaFoldDB" id="A0A6G1HCP5"/>
<protein>
    <submittedName>
        <fullName evidence="2">Uncharacterized protein</fullName>
    </submittedName>
</protein>
<gene>
    <name evidence="2" type="ORF">K402DRAFT_203687</name>
</gene>
<sequence>MADQKAIPFTLSPLQPIQLVELPPALLELINSASDNGSPPQLSLKTLPSDSTEHAHIAACPPGLSKDAKGEERFWKMEQVQISNSVYVVEPTTTEDGETRVTAISQVGCVFRLEEVEKTAHAEGGQAGVKSGKKGKWAEMFKKGRT</sequence>
<organism evidence="2 3">
    <name type="scientific">Aulographum hederae CBS 113979</name>
    <dbReference type="NCBI Taxonomy" id="1176131"/>
    <lineage>
        <taxon>Eukaryota</taxon>
        <taxon>Fungi</taxon>
        <taxon>Dikarya</taxon>
        <taxon>Ascomycota</taxon>
        <taxon>Pezizomycotina</taxon>
        <taxon>Dothideomycetes</taxon>
        <taxon>Pleosporomycetidae</taxon>
        <taxon>Aulographales</taxon>
        <taxon>Aulographaceae</taxon>
    </lineage>
</organism>
<evidence type="ECO:0000313" key="2">
    <source>
        <dbReference type="EMBL" id="KAF1990789.1"/>
    </source>
</evidence>
<feature type="compositionally biased region" description="Basic and acidic residues" evidence="1">
    <location>
        <begin position="136"/>
        <end position="146"/>
    </location>
</feature>
<dbReference type="Proteomes" id="UP000800041">
    <property type="component" value="Unassembled WGS sequence"/>
</dbReference>
<name>A0A6G1HCP5_9PEZI</name>
<dbReference type="EMBL" id="ML977141">
    <property type="protein sequence ID" value="KAF1990789.1"/>
    <property type="molecule type" value="Genomic_DNA"/>
</dbReference>
<reference evidence="2" key="1">
    <citation type="journal article" date="2020" name="Stud. Mycol.">
        <title>101 Dothideomycetes genomes: a test case for predicting lifestyles and emergence of pathogens.</title>
        <authorList>
            <person name="Haridas S."/>
            <person name="Albert R."/>
            <person name="Binder M."/>
            <person name="Bloem J."/>
            <person name="Labutti K."/>
            <person name="Salamov A."/>
            <person name="Andreopoulos B."/>
            <person name="Baker S."/>
            <person name="Barry K."/>
            <person name="Bills G."/>
            <person name="Bluhm B."/>
            <person name="Cannon C."/>
            <person name="Castanera R."/>
            <person name="Culley D."/>
            <person name="Daum C."/>
            <person name="Ezra D."/>
            <person name="Gonzalez J."/>
            <person name="Henrissat B."/>
            <person name="Kuo A."/>
            <person name="Liang C."/>
            <person name="Lipzen A."/>
            <person name="Lutzoni F."/>
            <person name="Magnuson J."/>
            <person name="Mondo S."/>
            <person name="Nolan M."/>
            <person name="Ohm R."/>
            <person name="Pangilinan J."/>
            <person name="Park H.-J."/>
            <person name="Ramirez L."/>
            <person name="Alfaro M."/>
            <person name="Sun H."/>
            <person name="Tritt A."/>
            <person name="Yoshinaga Y."/>
            <person name="Zwiers L.-H."/>
            <person name="Turgeon B."/>
            <person name="Goodwin S."/>
            <person name="Spatafora J."/>
            <person name="Crous P."/>
            <person name="Grigoriev I."/>
        </authorList>
    </citation>
    <scope>NUCLEOTIDE SEQUENCE</scope>
    <source>
        <strain evidence="2">CBS 113979</strain>
    </source>
</reference>
<dbReference type="OrthoDB" id="5199543at2759"/>
<evidence type="ECO:0000313" key="3">
    <source>
        <dbReference type="Proteomes" id="UP000800041"/>
    </source>
</evidence>